<keyword evidence="2" id="KW-1185">Reference proteome</keyword>
<dbReference type="RefSeq" id="WP_008238938.1">
    <property type="nucleotide sequence ID" value="NZ_AJJU01000007.1"/>
</dbReference>
<protein>
    <recommendedName>
        <fullName evidence="3">Co-chaperone DjlA N-terminal domain-containing protein</fullName>
    </recommendedName>
</protein>
<evidence type="ECO:0008006" key="3">
    <source>
        <dbReference type="Google" id="ProtNLM"/>
    </source>
</evidence>
<dbReference type="Proteomes" id="UP000005938">
    <property type="component" value="Unassembled WGS sequence"/>
</dbReference>
<reference evidence="1 2" key="1">
    <citation type="journal article" date="2012" name="J. Bacteriol.">
        <title>Genome Sequence of the Halotolerant Bacterium Imtechella halotolerans K1T.</title>
        <authorList>
            <person name="Kumar S."/>
            <person name="Vikram S."/>
            <person name="Subramanian S."/>
            <person name="Raghava G.P."/>
            <person name="Pinnaka A.K."/>
        </authorList>
    </citation>
    <scope>NUCLEOTIDE SEQUENCE [LARGE SCALE GENOMIC DNA]</scope>
    <source>
        <strain evidence="1 2">K1</strain>
    </source>
</reference>
<proteinExistence type="predicted"/>
<sequence length="133" mass="15365">MSTQHKNLSILAQLISLIKADNDIKQREYDFVSSIAKRMGVPQNKLDALFSEAVPYKPLESEAERILQFQRLVLAMNVDEDQHPEEEKFIKEIGLKMGLSPFAINIVLKVMHEYEDKIVPPQVLIDIFKVHYN</sequence>
<dbReference type="STRING" id="946077.W5A_07232"/>
<comment type="caution">
    <text evidence="1">The sequence shown here is derived from an EMBL/GenBank/DDBJ whole genome shotgun (WGS) entry which is preliminary data.</text>
</comment>
<evidence type="ECO:0000313" key="2">
    <source>
        <dbReference type="Proteomes" id="UP000005938"/>
    </source>
</evidence>
<dbReference type="SUPFAM" id="SSF158682">
    <property type="entry name" value="TerB-like"/>
    <property type="match status" value="1"/>
</dbReference>
<dbReference type="EMBL" id="AJJU01000007">
    <property type="protein sequence ID" value="EID75109.1"/>
    <property type="molecule type" value="Genomic_DNA"/>
</dbReference>
<dbReference type="InterPro" id="IPR029024">
    <property type="entry name" value="TerB-like"/>
</dbReference>
<name>I0WFE3_9FLAO</name>
<dbReference type="OrthoDB" id="1143847at2"/>
<organism evidence="1 2">
    <name type="scientific">Imtechella halotolerans K1</name>
    <dbReference type="NCBI Taxonomy" id="946077"/>
    <lineage>
        <taxon>Bacteria</taxon>
        <taxon>Pseudomonadati</taxon>
        <taxon>Bacteroidota</taxon>
        <taxon>Flavobacteriia</taxon>
        <taxon>Flavobacteriales</taxon>
        <taxon>Flavobacteriaceae</taxon>
        <taxon>Imtechella</taxon>
    </lineage>
</organism>
<dbReference type="eggNOG" id="ENOG5031HWH">
    <property type="taxonomic scope" value="Bacteria"/>
</dbReference>
<dbReference type="AlphaFoldDB" id="I0WFE3"/>
<accession>I0WFE3</accession>
<evidence type="ECO:0000313" key="1">
    <source>
        <dbReference type="EMBL" id="EID75109.1"/>
    </source>
</evidence>
<gene>
    <name evidence="1" type="ORF">W5A_07232</name>
</gene>
<dbReference type="Gene3D" id="1.10.3680.10">
    <property type="entry name" value="TerB-like"/>
    <property type="match status" value="1"/>
</dbReference>